<protein>
    <submittedName>
        <fullName evidence="4">TIGR03943 family protein</fullName>
    </submittedName>
</protein>
<reference evidence="4 5" key="1">
    <citation type="submission" date="2019-03" db="EMBL/GenBank/DDBJ databases">
        <title>Draft genome sequences of novel Actinobacteria.</title>
        <authorList>
            <person name="Sahin N."/>
            <person name="Ay H."/>
            <person name="Saygin H."/>
        </authorList>
    </citation>
    <scope>NUCLEOTIDE SEQUENCE [LARGE SCALE GENOMIC DNA]</scope>
    <source>
        <strain evidence="4 5">6K102</strain>
    </source>
</reference>
<dbReference type="Proteomes" id="UP000295136">
    <property type="component" value="Unassembled WGS sequence"/>
</dbReference>
<gene>
    <name evidence="4" type="ORF">E1295_10315</name>
</gene>
<name>A0A4V2ZBH4_9ACTN</name>
<feature type="region of interest" description="Disordered" evidence="1">
    <location>
        <begin position="132"/>
        <end position="152"/>
    </location>
</feature>
<evidence type="ECO:0000256" key="2">
    <source>
        <dbReference type="SAM" id="Phobius"/>
    </source>
</evidence>
<dbReference type="AlphaFoldDB" id="A0A4V2ZBH4"/>
<feature type="transmembrane region" description="Helical" evidence="2">
    <location>
        <begin position="38"/>
        <end position="55"/>
    </location>
</feature>
<evidence type="ECO:0000313" key="5">
    <source>
        <dbReference type="Proteomes" id="UP000295136"/>
    </source>
</evidence>
<dbReference type="InterPro" id="IPR048447">
    <property type="entry name" value="DUF1980_C"/>
</dbReference>
<proteinExistence type="predicted"/>
<accession>A0A4V2ZBH4</accession>
<feature type="region of interest" description="Disordered" evidence="1">
    <location>
        <begin position="242"/>
        <end position="269"/>
    </location>
</feature>
<dbReference type="NCBIfam" id="TIGR03943">
    <property type="entry name" value="TIGR03943 family putative permease subunit"/>
    <property type="match status" value="1"/>
</dbReference>
<keyword evidence="2" id="KW-1133">Transmembrane helix</keyword>
<dbReference type="Pfam" id="PF21537">
    <property type="entry name" value="DUF1980_C"/>
    <property type="match status" value="1"/>
</dbReference>
<keyword evidence="5" id="KW-1185">Reference proteome</keyword>
<evidence type="ECO:0000259" key="3">
    <source>
        <dbReference type="Pfam" id="PF21537"/>
    </source>
</evidence>
<dbReference type="RefSeq" id="WP_132630014.1">
    <property type="nucleotide sequence ID" value="NZ_SMLD01000019.1"/>
</dbReference>
<organism evidence="4 5">
    <name type="scientific">Nonomuraea mesophila</name>
    <dbReference type="NCBI Taxonomy" id="2530382"/>
    <lineage>
        <taxon>Bacteria</taxon>
        <taxon>Bacillati</taxon>
        <taxon>Actinomycetota</taxon>
        <taxon>Actinomycetes</taxon>
        <taxon>Streptosporangiales</taxon>
        <taxon>Streptosporangiaceae</taxon>
        <taxon>Nonomuraea</taxon>
    </lineage>
</organism>
<sequence>MSRQTQGALLLILGAVLLTVSAFSTMYLNYVKPGFRPFLIAAGAVLVVVAVATLVEERRRSVLAGRQALLANARIAEDVHLARLTGREPAAPPQDRSPGHEHGEGGRVAWLLAAPVAVLLLISPPSLGSYAAQRAEQAPPPPPPAVVDPEPVRPLKSDRVNVLTMGEFADRAWYRPRSLAGKTVRLSGFVLPSARKGEWYLARMRIGCCAADAMTMKVVVRGAPAPAADTWVRVTGTWVPREGPPPDTYVPEMTASDVQRISSPAEPYE</sequence>
<comment type="caution">
    <text evidence="4">The sequence shown here is derived from an EMBL/GenBank/DDBJ whole genome shotgun (WGS) entry which is preliminary data.</text>
</comment>
<keyword evidence="2" id="KW-0812">Transmembrane</keyword>
<evidence type="ECO:0000313" key="4">
    <source>
        <dbReference type="EMBL" id="TDE56551.1"/>
    </source>
</evidence>
<feature type="domain" description="DUF1980" evidence="3">
    <location>
        <begin position="177"/>
        <end position="268"/>
    </location>
</feature>
<dbReference type="InterPro" id="IPR015402">
    <property type="entry name" value="DUF1980"/>
</dbReference>
<keyword evidence="2" id="KW-0472">Membrane</keyword>
<evidence type="ECO:0000256" key="1">
    <source>
        <dbReference type="SAM" id="MobiDB-lite"/>
    </source>
</evidence>
<dbReference type="EMBL" id="SMLD01000019">
    <property type="protein sequence ID" value="TDE56551.1"/>
    <property type="molecule type" value="Genomic_DNA"/>
</dbReference>